<keyword evidence="1" id="KW-1133">Transmembrane helix</keyword>
<sequence>MAYCAENNLETFQLDFIMAYVNGDLDEEIFMEQVDHFIDQKYPDYVYKLQRSLYGLKQAGRQWFCKLDEKLKSFGLNPLSSDKCVYKLKNSKGTVAHLNNSVIHVNTAINNVTELIQNVTSSEQKSSIEISTAAQGLSLVERQTEKTPAPHFLLKIHRTITRSKDAVWATITLTFICVLLLVAVAQSRMWKDYRGPESQGVPLPNFNERVLFRDVMEHRFKSLKQIFQKKKRPKTDAEMVALLPPGEWDDESSDIPVP</sequence>
<dbReference type="Pfam" id="PF07727">
    <property type="entry name" value="RVT_2"/>
    <property type="match status" value="1"/>
</dbReference>
<dbReference type="InterPro" id="IPR013103">
    <property type="entry name" value="RVT_2"/>
</dbReference>
<reference evidence="3 4" key="1">
    <citation type="journal article" date="2019" name="Sci. Rep.">
        <title>Orb-weaving spider Araneus ventricosus genome elucidates the spidroin gene catalogue.</title>
        <authorList>
            <person name="Kono N."/>
            <person name="Nakamura H."/>
            <person name="Ohtoshi R."/>
            <person name="Moran D.A.P."/>
            <person name="Shinohara A."/>
            <person name="Yoshida Y."/>
            <person name="Fujiwara M."/>
            <person name="Mori M."/>
            <person name="Tomita M."/>
            <person name="Arakawa K."/>
        </authorList>
    </citation>
    <scope>NUCLEOTIDE SEQUENCE [LARGE SCALE GENOMIC DNA]</scope>
</reference>
<comment type="caution">
    <text evidence="3">The sequence shown here is derived from an EMBL/GenBank/DDBJ whole genome shotgun (WGS) entry which is preliminary data.</text>
</comment>
<keyword evidence="1" id="KW-0812">Transmembrane</keyword>
<organism evidence="3 4">
    <name type="scientific">Araneus ventricosus</name>
    <name type="common">Orbweaver spider</name>
    <name type="synonym">Epeira ventricosa</name>
    <dbReference type="NCBI Taxonomy" id="182803"/>
    <lineage>
        <taxon>Eukaryota</taxon>
        <taxon>Metazoa</taxon>
        <taxon>Ecdysozoa</taxon>
        <taxon>Arthropoda</taxon>
        <taxon>Chelicerata</taxon>
        <taxon>Arachnida</taxon>
        <taxon>Araneae</taxon>
        <taxon>Araneomorphae</taxon>
        <taxon>Entelegynae</taxon>
        <taxon>Araneoidea</taxon>
        <taxon>Araneidae</taxon>
        <taxon>Araneus</taxon>
    </lineage>
</organism>
<proteinExistence type="predicted"/>
<feature type="domain" description="Reverse transcriptase Ty1/copia-type" evidence="2">
    <location>
        <begin position="2"/>
        <end position="89"/>
    </location>
</feature>
<dbReference type="OrthoDB" id="6424704at2759"/>
<evidence type="ECO:0000313" key="3">
    <source>
        <dbReference type="EMBL" id="GBN44469.1"/>
    </source>
</evidence>
<keyword evidence="1" id="KW-0472">Membrane</keyword>
<evidence type="ECO:0000256" key="1">
    <source>
        <dbReference type="SAM" id="Phobius"/>
    </source>
</evidence>
<gene>
    <name evidence="3" type="ORF">AVEN_212638_1</name>
</gene>
<dbReference type="EMBL" id="BGPR01010140">
    <property type="protein sequence ID" value="GBN44469.1"/>
    <property type="molecule type" value="Genomic_DNA"/>
</dbReference>
<evidence type="ECO:0000259" key="2">
    <source>
        <dbReference type="Pfam" id="PF07727"/>
    </source>
</evidence>
<protein>
    <recommendedName>
        <fullName evidence="2">Reverse transcriptase Ty1/copia-type domain-containing protein</fullName>
    </recommendedName>
</protein>
<keyword evidence="4" id="KW-1185">Reference proteome</keyword>
<evidence type="ECO:0000313" key="4">
    <source>
        <dbReference type="Proteomes" id="UP000499080"/>
    </source>
</evidence>
<name>A0A4Y2P0D1_ARAVE</name>
<dbReference type="AlphaFoldDB" id="A0A4Y2P0D1"/>
<accession>A0A4Y2P0D1</accession>
<feature type="transmembrane region" description="Helical" evidence="1">
    <location>
        <begin position="166"/>
        <end position="185"/>
    </location>
</feature>
<dbReference type="Proteomes" id="UP000499080">
    <property type="component" value="Unassembled WGS sequence"/>
</dbReference>